<accession>A0AAN7B0V8</accession>
<sequence length="111" mass="11950">MQLPKVTMSLLAMACLSAAVAIPGPAAGNLAVRHLGSKPAVTSFGKRYNGDDEGADKKKRYNGDDEGADKKKRYNGDDEGADKKKRYNGDDEGADKKKRYNGDDEGADKKL</sequence>
<gene>
    <name evidence="3" type="ORF">QBC37DRAFT_328423</name>
</gene>
<comment type="caution">
    <text evidence="3">The sequence shown here is derived from an EMBL/GenBank/DDBJ whole genome shotgun (WGS) entry which is preliminary data.</text>
</comment>
<evidence type="ECO:0000256" key="1">
    <source>
        <dbReference type="SAM" id="MobiDB-lite"/>
    </source>
</evidence>
<dbReference type="Proteomes" id="UP001301769">
    <property type="component" value="Unassembled WGS sequence"/>
</dbReference>
<name>A0AAN7B0V8_9PEZI</name>
<feature type="region of interest" description="Disordered" evidence="1">
    <location>
        <begin position="38"/>
        <end position="111"/>
    </location>
</feature>
<protein>
    <submittedName>
        <fullName evidence="3">Uncharacterized protein</fullName>
    </submittedName>
</protein>
<reference evidence="3" key="2">
    <citation type="submission" date="2023-05" db="EMBL/GenBank/DDBJ databases">
        <authorList>
            <consortium name="Lawrence Berkeley National Laboratory"/>
            <person name="Steindorff A."/>
            <person name="Hensen N."/>
            <person name="Bonometti L."/>
            <person name="Westerberg I."/>
            <person name="Brannstrom I.O."/>
            <person name="Guillou S."/>
            <person name="Cros-Aarteil S."/>
            <person name="Calhoun S."/>
            <person name="Haridas S."/>
            <person name="Kuo A."/>
            <person name="Mondo S."/>
            <person name="Pangilinan J."/>
            <person name="Riley R."/>
            <person name="Labutti K."/>
            <person name="Andreopoulos B."/>
            <person name="Lipzen A."/>
            <person name="Chen C."/>
            <person name="Yanf M."/>
            <person name="Daum C."/>
            <person name="Ng V."/>
            <person name="Clum A."/>
            <person name="Ohm R."/>
            <person name="Martin F."/>
            <person name="Silar P."/>
            <person name="Natvig D."/>
            <person name="Lalanne C."/>
            <person name="Gautier V."/>
            <person name="Ament-Velasquez S.L."/>
            <person name="Kruys A."/>
            <person name="Hutchinson M.I."/>
            <person name="Powell A.J."/>
            <person name="Barry K."/>
            <person name="Miller A.N."/>
            <person name="Grigoriev I.V."/>
            <person name="Debuchy R."/>
            <person name="Gladieux P."/>
            <person name="Thoren M.H."/>
            <person name="Johannesson H."/>
        </authorList>
    </citation>
    <scope>NUCLEOTIDE SEQUENCE</scope>
    <source>
        <strain evidence="3">PSN293</strain>
    </source>
</reference>
<organism evidence="3 4">
    <name type="scientific">Rhypophila decipiens</name>
    <dbReference type="NCBI Taxonomy" id="261697"/>
    <lineage>
        <taxon>Eukaryota</taxon>
        <taxon>Fungi</taxon>
        <taxon>Dikarya</taxon>
        <taxon>Ascomycota</taxon>
        <taxon>Pezizomycotina</taxon>
        <taxon>Sordariomycetes</taxon>
        <taxon>Sordariomycetidae</taxon>
        <taxon>Sordariales</taxon>
        <taxon>Naviculisporaceae</taxon>
        <taxon>Rhypophila</taxon>
    </lineage>
</organism>
<reference evidence="3" key="1">
    <citation type="journal article" date="2023" name="Mol. Phylogenet. Evol.">
        <title>Genome-scale phylogeny and comparative genomics of the fungal order Sordariales.</title>
        <authorList>
            <person name="Hensen N."/>
            <person name="Bonometti L."/>
            <person name="Westerberg I."/>
            <person name="Brannstrom I.O."/>
            <person name="Guillou S."/>
            <person name="Cros-Aarteil S."/>
            <person name="Calhoun S."/>
            <person name="Haridas S."/>
            <person name="Kuo A."/>
            <person name="Mondo S."/>
            <person name="Pangilinan J."/>
            <person name="Riley R."/>
            <person name="LaButti K."/>
            <person name="Andreopoulos B."/>
            <person name="Lipzen A."/>
            <person name="Chen C."/>
            <person name="Yan M."/>
            <person name="Daum C."/>
            <person name="Ng V."/>
            <person name="Clum A."/>
            <person name="Steindorff A."/>
            <person name="Ohm R.A."/>
            <person name="Martin F."/>
            <person name="Silar P."/>
            <person name="Natvig D.O."/>
            <person name="Lalanne C."/>
            <person name="Gautier V."/>
            <person name="Ament-Velasquez S.L."/>
            <person name="Kruys A."/>
            <person name="Hutchinson M.I."/>
            <person name="Powell A.J."/>
            <person name="Barry K."/>
            <person name="Miller A.N."/>
            <person name="Grigoriev I.V."/>
            <person name="Debuchy R."/>
            <person name="Gladieux P."/>
            <person name="Hiltunen Thoren M."/>
            <person name="Johannesson H."/>
        </authorList>
    </citation>
    <scope>NUCLEOTIDE SEQUENCE</scope>
    <source>
        <strain evidence="3">PSN293</strain>
    </source>
</reference>
<feature type="signal peptide" evidence="2">
    <location>
        <begin position="1"/>
        <end position="21"/>
    </location>
</feature>
<dbReference type="EMBL" id="MU858350">
    <property type="protein sequence ID" value="KAK4206798.1"/>
    <property type="molecule type" value="Genomic_DNA"/>
</dbReference>
<evidence type="ECO:0000313" key="3">
    <source>
        <dbReference type="EMBL" id="KAK4206798.1"/>
    </source>
</evidence>
<proteinExistence type="predicted"/>
<feature type="chain" id="PRO_5043012633" evidence="2">
    <location>
        <begin position="22"/>
        <end position="111"/>
    </location>
</feature>
<keyword evidence="2" id="KW-0732">Signal</keyword>
<keyword evidence="4" id="KW-1185">Reference proteome</keyword>
<evidence type="ECO:0000256" key="2">
    <source>
        <dbReference type="SAM" id="SignalP"/>
    </source>
</evidence>
<evidence type="ECO:0000313" key="4">
    <source>
        <dbReference type="Proteomes" id="UP001301769"/>
    </source>
</evidence>
<dbReference type="AlphaFoldDB" id="A0AAN7B0V8"/>